<dbReference type="UniPathway" id="UPA00359">
    <property type="reaction ID" value="UER00482"/>
</dbReference>
<comment type="function">
    <text evidence="1 13">Transfers the gamma-phosphate of ATP to the 4'-position of a tetraacyldisaccharide 1-phosphate intermediate (termed DS-1-P) to form tetraacyldisaccharide 1,4'-bis-phosphate (lipid IVA).</text>
</comment>
<dbReference type="GO" id="GO:0009245">
    <property type="term" value="P:lipid A biosynthetic process"/>
    <property type="evidence" value="ECO:0007669"/>
    <property type="project" value="UniProtKB-UniRule"/>
</dbReference>
<dbReference type="GO" id="GO:0009244">
    <property type="term" value="P:lipopolysaccharide core region biosynthetic process"/>
    <property type="evidence" value="ECO:0007669"/>
    <property type="project" value="TreeGrafter"/>
</dbReference>
<evidence type="ECO:0000256" key="10">
    <source>
        <dbReference type="ARBA" id="ARBA00022840"/>
    </source>
</evidence>
<keyword evidence="10 13" id="KW-0067">ATP-binding</keyword>
<keyword evidence="9 13" id="KW-0418">Kinase</keyword>
<evidence type="ECO:0000256" key="7">
    <source>
        <dbReference type="ARBA" id="ARBA00022679"/>
    </source>
</evidence>
<feature type="binding site" evidence="13">
    <location>
        <begin position="49"/>
        <end position="56"/>
    </location>
    <ligand>
        <name>ATP</name>
        <dbReference type="ChEBI" id="CHEBI:30616"/>
    </ligand>
</feature>
<evidence type="ECO:0000256" key="13">
    <source>
        <dbReference type="HAMAP-Rule" id="MF_00409"/>
    </source>
</evidence>
<evidence type="ECO:0000256" key="12">
    <source>
        <dbReference type="ARBA" id="ARBA00029757"/>
    </source>
</evidence>
<keyword evidence="6 13" id="KW-0441">Lipid A biosynthesis</keyword>
<comment type="catalytic activity">
    <reaction evidence="13">
        <text>a lipid A disaccharide + ATP = a lipid IVA + ADP + H(+)</text>
        <dbReference type="Rhea" id="RHEA:67840"/>
        <dbReference type="ChEBI" id="CHEBI:15378"/>
        <dbReference type="ChEBI" id="CHEBI:30616"/>
        <dbReference type="ChEBI" id="CHEBI:176343"/>
        <dbReference type="ChEBI" id="CHEBI:176425"/>
        <dbReference type="ChEBI" id="CHEBI:456216"/>
        <dbReference type="EC" id="2.7.1.130"/>
    </reaction>
</comment>
<protein>
    <recommendedName>
        <fullName evidence="4 13">Tetraacyldisaccharide 4'-kinase</fullName>
        <ecNumber evidence="3 13">2.7.1.130</ecNumber>
    </recommendedName>
    <alternativeName>
        <fullName evidence="12 13">Lipid A 4'-kinase</fullName>
    </alternativeName>
</protein>
<dbReference type="GO" id="GO:0009029">
    <property type="term" value="F:lipid-A 4'-kinase activity"/>
    <property type="evidence" value="ECO:0007669"/>
    <property type="project" value="UniProtKB-UniRule"/>
</dbReference>
<dbReference type="EMBL" id="SMJU01000007">
    <property type="protein sequence ID" value="TDB64676.1"/>
    <property type="molecule type" value="Genomic_DNA"/>
</dbReference>
<dbReference type="NCBIfam" id="TIGR00682">
    <property type="entry name" value="lpxK"/>
    <property type="match status" value="1"/>
</dbReference>
<comment type="caution">
    <text evidence="14">The sequence shown here is derived from an EMBL/GenBank/DDBJ whole genome shotgun (WGS) entry which is preliminary data.</text>
</comment>
<dbReference type="AlphaFoldDB" id="A0A4R4KD07"/>
<keyword evidence="5 13" id="KW-0444">Lipid biosynthesis</keyword>
<dbReference type="GO" id="GO:0005524">
    <property type="term" value="F:ATP binding"/>
    <property type="evidence" value="ECO:0007669"/>
    <property type="project" value="UniProtKB-UniRule"/>
</dbReference>
<dbReference type="OrthoDB" id="9766423at2"/>
<evidence type="ECO:0000256" key="3">
    <source>
        <dbReference type="ARBA" id="ARBA00012071"/>
    </source>
</evidence>
<organism evidence="14 15">
    <name type="scientific">Arundinibacter roseus</name>
    <dbReference type="NCBI Taxonomy" id="2070510"/>
    <lineage>
        <taxon>Bacteria</taxon>
        <taxon>Pseudomonadati</taxon>
        <taxon>Bacteroidota</taxon>
        <taxon>Cytophagia</taxon>
        <taxon>Cytophagales</taxon>
        <taxon>Spirosomataceae</taxon>
        <taxon>Arundinibacter</taxon>
    </lineage>
</organism>
<keyword evidence="8 13" id="KW-0547">Nucleotide-binding</keyword>
<keyword evidence="11 13" id="KW-0443">Lipid metabolism</keyword>
<evidence type="ECO:0000256" key="1">
    <source>
        <dbReference type="ARBA" id="ARBA00002274"/>
    </source>
</evidence>
<evidence type="ECO:0000313" key="15">
    <source>
        <dbReference type="Proteomes" id="UP000295706"/>
    </source>
</evidence>
<accession>A0A4R4KD07</accession>
<evidence type="ECO:0000256" key="6">
    <source>
        <dbReference type="ARBA" id="ARBA00022556"/>
    </source>
</evidence>
<evidence type="ECO:0000313" key="14">
    <source>
        <dbReference type="EMBL" id="TDB64676.1"/>
    </source>
</evidence>
<comment type="similarity">
    <text evidence="13">Belongs to the LpxK family.</text>
</comment>
<proteinExistence type="inferred from homology"/>
<dbReference type="HAMAP" id="MF_00409">
    <property type="entry name" value="LpxK"/>
    <property type="match status" value="1"/>
</dbReference>
<evidence type="ECO:0000256" key="5">
    <source>
        <dbReference type="ARBA" id="ARBA00022516"/>
    </source>
</evidence>
<reference evidence="14 15" key="1">
    <citation type="submission" date="2019-02" db="EMBL/GenBank/DDBJ databases">
        <title>Arundinibacter roseus gen. nov., sp. nov., a new member of the family Cytophagaceae.</title>
        <authorList>
            <person name="Szuroczki S."/>
            <person name="Khayer B."/>
            <person name="Sproer C."/>
            <person name="Toumi M."/>
            <person name="Szabo A."/>
            <person name="Felfoldi T."/>
            <person name="Schumann P."/>
            <person name="Toth E."/>
        </authorList>
    </citation>
    <scope>NUCLEOTIDE SEQUENCE [LARGE SCALE GENOMIC DNA]</scope>
    <source>
        <strain evidence="14 15">DMA-k-7a</strain>
    </source>
</reference>
<dbReference type="SUPFAM" id="SSF52540">
    <property type="entry name" value="P-loop containing nucleoside triphosphate hydrolases"/>
    <property type="match status" value="1"/>
</dbReference>
<sequence length="349" mass="39907">MKQSLIKLAWKPLTWLYSLVTSVRNLLYDTGLLRSFTAKQFTVVVGNLTVGGTGKTPMIEYLIRSFAREFQLVTLSRGYGRETRGFRQASSQSTAREVGDEPLQYYEKFGKNCHVAVCEDRVKGAQILAQQWPKHNLLLLDDAFQHRRLKADLYLLLNDFNRPFYEDEPFPGGRLRESRQGAGRADAVICTKCPADLSPGKRIEIETAVGRYIRSGTPCFFSSIRYASIRRFDEHIVQPGGLFVLTGIAQPEPLLHYLQENYLVNGIKLFPDHHLFTESDVLTVLKSVKNEELIVTTEKDLVKLRPLTQNLNLMHRFGYIAMEVDFGSDTGRFQEWLTLHVRTPMLTRS</sequence>
<dbReference type="Proteomes" id="UP000295706">
    <property type="component" value="Unassembled WGS sequence"/>
</dbReference>
<dbReference type="PANTHER" id="PTHR42724:SF1">
    <property type="entry name" value="TETRAACYLDISACCHARIDE 4'-KINASE, MITOCHONDRIAL-RELATED"/>
    <property type="match status" value="1"/>
</dbReference>
<evidence type="ECO:0000256" key="11">
    <source>
        <dbReference type="ARBA" id="ARBA00023098"/>
    </source>
</evidence>
<evidence type="ECO:0000256" key="2">
    <source>
        <dbReference type="ARBA" id="ARBA00004870"/>
    </source>
</evidence>
<dbReference type="Pfam" id="PF02606">
    <property type="entry name" value="LpxK"/>
    <property type="match status" value="1"/>
</dbReference>
<dbReference type="GO" id="GO:0005886">
    <property type="term" value="C:plasma membrane"/>
    <property type="evidence" value="ECO:0007669"/>
    <property type="project" value="TreeGrafter"/>
</dbReference>
<gene>
    <name evidence="13 14" type="primary">lpxK</name>
    <name evidence="14" type="ORF">EZE20_12865</name>
</gene>
<dbReference type="EC" id="2.7.1.130" evidence="3 13"/>
<dbReference type="InterPro" id="IPR003758">
    <property type="entry name" value="LpxK"/>
</dbReference>
<keyword evidence="7 13" id="KW-0808">Transferase</keyword>
<dbReference type="PANTHER" id="PTHR42724">
    <property type="entry name" value="TETRAACYLDISACCHARIDE 4'-KINASE"/>
    <property type="match status" value="1"/>
</dbReference>
<keyword evidence="15" id="KW-1185">Reference proteome</keyword>
<evidence type="ECO:0000256" key="8">
    <source>
        <dbReference type="ARBA" id="ARBA00022741"/>
    </source>
</evidence>
<name>A0A4R4KD07_9BACT</name>
<comment type="pathway">
    <text evidence="2 13">Glycolipid biosynthesis; lipid IV(A) biosynthesis; lipid IV(A) from (3R)-3-hydroxytetradecanoyl-[acyl-carrier-protein] and UDP-N-acetyl-alpha-D-glucosamine: step 6/6.</text>
</comment>
<dbReference type="InterPro" id="IPR027417">
    <property type="entry name" value="P-loop_NTPase"/>
</dbReference>
<evidence type="ECO:0000256" key="4">
    <source>
        <dbReference type="ARBA" id="ARBA00016436"/>
    </source>
</evidence>
<evidence type="ECO:0000256" key="9">
    <source>
        <dbReference type="ARBA" id="ARBA00022777"/>
    </source>
</evidence>